<keyword evidence="3" id="KW-1185">Reference proteome</keyword>
<comment type="caution">
    <text evidence="2">The sequence shown here is derived from an EMBL/GenBank/DDBJ whole genome shotgun (WGS) entry which is preliminary data.</text>
</comment>
<keyword evidence="1" id="KW-1133">Transmembrane helix</keyword>
<dbReference type="OrthoDB" id="5979997at2759"/>
<dbReference type="EMBL" id="RCHS01001150">
    <property type="protein sequence ID" value="RMX54966.1"/>
    <property type="molecule type" value="Genomic_DNA"/>
</dbReference>
<name>A0A3M6UMS7_POCDA</name>
<keyword evidence="1" id="KW-0812">Transmembrane</keyword>
<proteinExistence type="predicted"/>
<keyword evidence="1" id="KW-0472">Membrane</keyword>
<evidence type="ECO:0000256" key="1">
    <source>
        <dbReference type="SAM" id="Phobius"/>
    </source>
</evidence>
<protein>
    <submittedName>
        <fullName evidence="2">Uncharacterized protein</fullName>
    </submittedName>
</protein>
<dbReference type="AlphaFoldDB" id="A0A3M6UMS7"/>
<evidence type="ECO:0000313" key="2">
    <source>
        <dbReference type="EMBL" id="RMX54966.1"/>
    </source>
</evidence>
<organism evidence="2 3">
    <name type="scientific">Pocillopora damicornis</name>
    <name type="common">Cauliflower coral</name>
    <name type="synonym">Millepora damicornis</name>
    <dbReference type="NCBI Taxonomy" id="46731"/>
    <lineage>
        <taxon>Eukaryota</taxon>
        <taxon>Metazoa</taxon>
        <taxon>Cnidaria</taxon>
        <taxon>Anthozoa</taxon>
        <taxon>Hexacorallia</taxon>
        <taxon>Scleractinia</taxon>
        <taxon>Astrocoeniina</taxon>
        <taxon>Pocilloporidae</taxon>
        <taxon>Pocillopora</taxon>
    </lineage>
</organism>
<evidence type="ECO:0000313" key="3">
    <source>
        <dbReference type="Proteomes" id="UP000275408"/>
    </source>
</evidence>
<reference evidence="2 3" key="1">
    <citation type="journal article" date="2018" name="Sci. Rep.">
        <title>Comparative analysis of the Pocillopora damicornis genome highlights role of immune system in coral evolution.</title>
        <authorList>
            <person name="Cunning R."/>
            <person name="Bay R.A."/>
            <person name="Gillette P."/>
            <person name="Baker A.C."/>
            <person name="Traylor-Knowles N."/>
        </authorList>
    </citation>
    <scope>NUCLEOTIDE SEQUENCE [LARGE SCALE GENOMIC DNA]</scope>
    <source>
        <strain evidence="2">RSMAS</strain>
        <tissue evidence="2">Whole animal</tissue>
    </source>
</reference>
<dbReference type="Proteomes" id="UP000275408">
    <property type="component" value="Unassembled WGS sequence"/>
</dbReference>
<accession>A0A3M6UMS7</accession>
<gene>
    <name evidence="2" type="ORF">pdam_00012686</name>
</gene>
<feature type="transmembrane region" description="Helical" evidence="1">
    <location>
        <begin position="31"/>
        <end position="49"/>
    </location>
</feature>
<sequence>MQKSDENKWNIIFKVILRLCTQRLKKITHPGYSYIVPLYLGSAIMFQVIQAELGSLKFIAVLGVIQGAVEVIETKHHKLHCSYLSCALEKKISSLGKSTHSLPRETNADITMLGMLFYLFTKHSTFKAASGICSSYHNETPRHSSHDFSHTTVLLVIEWCFLGASLPIEARFQNIEVMAFWRKRWKRHILFAMADLVPMAFWTTANLLEVVDGRFDESKGP</sequence>